<reference evidence="1 2" key="1">
    <citation type="submission" date="2024-04" db="EMBL/GenBank/DDBJ databases">
        <title>Phyllosticta paracitricarpa is synonymous to the EU quarantine fungus P. citricarpa based on phylogenomic analyses.</title>
        <authorList>
            <consortium name="Lawrence Berkeley National Laboratory"/>
            <person name="Van Ingen-Buijs V.A."/>
            <person name="Van Westerhoven A.C."/>
            <person name="Haridas S."/>
            <person name="Skiadas P."/>
            <person name="Martin F."/>
            <person name="Groenewald J.Z."/>
            <person name="Crous P.W."/>
            <person name="Seidl M.F."/>
        </authorList>
    </citation>
    <scope>NUCLEOTIDE SEQUENCE [LARGE SCALE GENOMIC DNA]</scope>
    <source>
        <strain evidence="1 2">CBS 123374</strain>
    </source>
</reference>
<accession>A0ABR1YCR8</accession>
<proteinExistence type="predicted"/>
<dbReference type="EMBL" id="JBBWRZ010000011">
    <property type="protein sequence ID" value="KAK8225770.1"/>
    <property type="molecule type" value="Genomic_DNA"/>
</dbReference>
<gene>
    <name evidence="1" type="ORF">HDK90DRAFT_541876</name>
</gene>
<keyword evidence="2" id="KW-1185">Reference proteome</keyword>
<evidence type="ECO:0000313" key="1">
    <source>
        <dbReference type="EMBL" id="KAK8225770.1"/>
    </source>
</evidence>
<dbReference type="Proteomes" id="UP001492380">
    <property type="component" value="Unassembled WGS sequence"/>
</dbReference>
<comment type="caution">
    <text evidence="1">The sequence shown here is derived from an EMBL/GenBank/DDBJ whole genome shotgun (WGS) entry which is preliminary data.</text>
</comment>
<organism evidence="1 2">
    <name type="scientific">Phyllosticta capitalensis</name>
    <dbReference type="NCBI Taxonomy" id="121624"/>
    <lineage>
        <taxon>Eukaryota</taxon>
        <taxon>Fungi</taxon>
        <taxon>Dikarya</taxon>
        <taxon>Ascomycota</taxon>
        <taxon>Pezizomycotina</taxon>
        <taxon>Dothideomycetes</taxon>
        <taxon>Dothideomycetes incertae sedis</taxon>
        <taxon>Botryosphaeriales</taxon>
        <taxon>Phyllostictaceae</taxon>
        <taxon>Phyllosticta</taxon>
    </lineage>
</organism>
<name>A0ABR1YCR8_9PEZI</name>
<sequence>MSSDRQETYDSDDEAPSNAATGGMFVAGLIDGANTALHEPVDVGRDHDFLYMPRFKRTFMGVASDIAGQMSGKQLSEFCSHAMMMLCAAEKELIMSIIDGTLPRRAINNTRPRTKRFLQLTKEESDVAFDEFGGKMIVHQPVIFGQYLVDDEGLGPTGEELERILVYAKLYMDPGHPVFEEYVKRVNAVCSKDCSKLPRAAVDSLYRWSTELMRGLPSTTYRPPHMANYVYSPTPKSCDKNRLVCLIKAICKLYFPRYTIHEHIVFRIFAPQQAWFGEKLFNKISESNTYGFCYKAPAKSTYRAADIASKHYYQWQYNATHFTPIMAMFEVQCELWKNRPAFYGVKQEQRERPILHFMREALSRMKEGNGMVLDHGAWTIQDGQ</sequence>
<protein>
    <submittedName>
        <fullName evidence="1">Uncharacterized protein</fullName>
    </submittedName>
</protein>
<evidence type="ECO:0000313" key="2">
    <source>
        <dbReference type="Proteomes" id="UP001492380"/>
    </source>
</evidence>